<dbReference type="InterPro" id="IPR014748">
    <property type="entry name" value="Enoyl-CoA_hydra_C"/>
</dbReference>
<dbReference type="EMBL" id="CP043626">
    <property type="protein sequence ID" value="QEY71728.1"/>
    <property type="molecule type" value="Genomic_DNA"/>
</dbReference>
<proteinExistence type="inferred from homology"/>
<reference evidence="3 4" key="1">
    <citation type="submission" date="2019-09" db="EMBL/GenBank/DDBJ databases">
        <title>Prosopis cineraria nodule microbiome.</title>
        <authorList>
            <person name="Chaluvadi S.R."/>
            <person name="Ali R."/>
            <person name="Wang X."/>
        </authorList>
    </citation>
    <scope>NUCLEOTIDE SEQUENCE [LARGE SCALE GENOMIC DNA]</scope>
    <source>
        <strain evidence="3 4">BG1</strain>
    </source>
</reference>
<dbReference type="SUPFAM" id="SSF52096">
    <property type="entry name" value="ClpP/crotonase"/>
    <property type="match status" value="1"/>
</dbReference>
<keyword evidence="4" id="KW-1185">Reference proteome</keyword>
<accession>A0A9X7MYF1</accession>
<dbReference type="GO" id="GO:0003824">
    <property type="term" value="F:catalytic activity"/>
    <property type="evidence" value="ECO:0007669"/>
    <property type="project" value="InterPro"/>
</dbReference>
<sequence>MTDDAVVFEKVGRTAIITLNRPQKRNALCEAISEAMPAALRAAREDREVRSVVLTGAGGSFCSGFDLGSLDPGDEPAFAGRELVLGFHRWFGELQDLEKPVIAAVDGVAVGAGFSLALAADFVFVTPRTRLLPTFLGLGLVPDLSMLYALPRLIGLARAKEIVFSARALGAEEAIGLGLAQTVVAPEQLRDSVLEYARQFDEAPTHALGLVKTLLNRSFETDRHAMNQFEALAQSLCGDSNYHAEAVRRFLAKEGLPYRGAARLAP</sequence>
<evidence type="ECO:0000256" key="2">
    <source>
        <dbReference type="RuleBase" id="RU003707"/>
    </source>
</evidence>
<dbReference type="RefSeq" id="WP_151187127.1">
    <property type="nucleotide sequence ID" value="NZ_CP043626.1"/>
</dbReference>
<dbReference type="KEGG" id="pden:F1C79_08855"/>
<evidence type="ECO:0000256" key="1">
    <source>
        <dbReference type="ARBA" id="ARBA00005254"/>
    </source>
</evidence>
<name>A0A9X7MYF1_PSEDE</name>
<dbReference type="PANTHER" id="PTHR43802:SF1">
    <property type="entry name" value="IP11341P-RELATED"/>
    <property type="match status" value="1"/>
</dbReference>
<dbReference type="PANTHER" id="PTHR43802">
    <property type="entry name" value="ENOYL-COA HYDRATASE"/>
    <property type="match status" value="1"/>
</dbReference>
<dbReference type="PROSITE" id="PS00166">
    <property type="entry name" value="ENOYL_COA_HYDRATASE"/>
    <property type="match status" value="1"/>
</dbReference>
<protein>
    <submittedName>
        <fullName evidence="3">Enoyl-CoA hydratase/isomerase family protein</fullName>
    </submittedName>
</protein>
<evidence type="ECO:0000313" key="4">
    <source>
        <dbReference type="Proteomes" id="UP000326659"/>
    </source>
</evidence>
<comment type="similarity">
    <text evidence="1 2">Belongs to the enoyl-CoA hydratase/isomerase family.</text>
</comment>
<dbReference type="OrthoDB" id="9777711at2"/>
<dbReference type="Pfam" id="PF00378">
    <property type="entry name" value="ECH_1"/>
    <property type="match status" value="1"/>
</dbReference>
<dbReference type="InterPro" id="IPR001753">
    <property type="entry name" value="Enoyl-CoA_hydra/iso"/>
</dbReference>
<evidence type="ECO:0000313" key="3">
    <source>
        <dbReference type="EMBL" id="QEY71728.1"/>
    </source>
</evidence>
<dbReference type="InterPro" id="IPR018376">
    <property type="entry name" value="Enoyl-CoA_hyd/isom_CS"/>
</dbReference>
<gene>
    <name evidence="3" type="ORF">F1C79_08855</name>
</gene>
<dbReference type="Proteomes" id="UP000326659">
    <property type="component" value="Chromosome"/>
</dbReference>
<dbReference type="CDD" id="cd06558">
    <property type="entry name" value="crotonase-like"/>
    <property type="match status" value="1"/>
</dbReference>
<dbReference type="Gene3D" id="3.90.226.10">
    <property type="entry name" value="2-enoyl-CoA Hydratase, Chain A, domain 1"/>
    <property type="match status" value="1"/>
</dbReference>
<dbReference type="AlphaFoldDB" id="A0A9X7MYF1"/>
<dbReference type="Gene3D" id="1.10.12.10">
    <property type="entry name" value="Lyase 2-enoyl-coa Hydratase, Chain A, domain 2"/>
    <property type="match status" value="1"/>
</dbReference>
<dbReference type="InterPro" id="IPR029045">
    <property type="entry name" value="ClpP/crotonase-like_dom_sf"/>
</dbReference>
<organism evidence="3 4">
    <name type="scientific">Pseudomonas denitrificans</name>
    <dbReference type="NCBI Taxonomy" id="43306"/>
    <lineage>
        <taxon>Bacteria</taxon>
        <taxon>Pseudomonadati</taxon>
        <taxon>Pseudomonadota</taxon>
        <taxon>Gammaproteobacteria</taxon>
        <taxon>Pseudomonadales</taxon>
        <taxon>Pseudomonadaceae</taxon>
        <taxon>Halopseudomonas</taxon>
    </lineage>
</organism>